<accession>A0A9P3PL09</accession>
<gene>
    <name evidence="2" type="ORF">LshimejAT787_0409160</name>
</gene>
<dbReference type="Gene3D" id="1.10.510.10">
    <property type="entry name" value="Transferase(Phosphotransferase) domain 1"/>
    <property type="match status" value="1"/>
</dbReference>
<dbReference type="GO" id="GO:0044773">
    <property type="term" value="P:mitotic DNA damage checkpoint signaling"/>
    <property type="evidence" value="ECO:0007669"/>
    <property type="project" value="TreeGrafter"/>
</dbReference>
<dbReference type="PANTHER" id="PTHR44167:SF30">
    <property type="entry name" value="PHOSPHORYLASE KINASE"/>
    <property type="match status" value="1"/>
</dbReference>
<dbReference type="GO" id="GO:0004674">
    <property type="term" value="F:protein serine/threonine kinase activity"/>
    <property type="evidence" value="ECO:0007669"/>
    <property type="project" value="TreeGrafter"/>
</dbReference>
<dbReference type="PROSITE" id="PS50011">
    <property type="entry name" value="PROTEIN_KINASE_DOM"/>
    <property type="match status" value="1"/>
</dbReference>
<dbReference type="SMART" id="SM00220">
    <property type="entry name" value="S_TKc"/>
    <property type="match status" value="1"/>
</dbReference>
<dbReference type="InterPro" id="IPR011009">
    <property type="entry name" value="Kinase-like_dom_sf"/>
</dbReference>
<proteinExistence type="predicted"/>
<dbReference type="InterPro" id="IPR000719">
    <property type="entry name" value="Prot_kinase_dom"/>
</dbReference>
<protein>
    <submittedName>
        <fullName evidence="2">Expressed protein</fullName>
    </submittedName>
</protein>
<dbReference type="PANTHER" id="PTHR44167">
    <property type="entry name" value="OVARIAN-SPECIFIC SERINE/THREONINE-PROTEIN KINASE LOK-RELATED"/>
    <property type="match status" value="1"/>
</dbReference>
<evidence type="ECO:0000259" key="1">
    <source>
        <dbReference type="PROSITE" id="PS50011"/>
    </source>
</evidence>
<evidence type="ECO:0000313" key="3">
    <source>
        <dbReference type="Proteomes" id="UP001063166"/>
    </source>
</evidence>
<evidence type="ECO:0000313" key="2">
    <source>
        <dbReference type="EMBL" id="GLB37865.1"/>
    </source>
</evidence>
<keyword evidence="3" id="KW-1185">Reference proteome</keyword>
<dbReference type="SUPFAM" id="SSF56112">
    <property type="entry name" value="Protein kinase-like (PK-like)"/>
    <property type="match status" value="1"/>
</dbReference>
<comment type="caution">
    <text evidence="2">The sequence shown here is derived from an EMBL/GenBank/DDBJ whole genome shotgun (WGS) entry which is preliminary data.</text>
</comment>
<reference evidence="2" key="1">
    <citation type="submission" date="2022-07" db="EMBL/GenBank/DDBJ databases">
        <title>The genome of Lyophyllum shimeji provides insight into the initial evolution of ectomycorrhizal fungal genome.</title>
        <authorList>
            <person name="Kobayashi Y."/>
            <person name="Shibata T."/>
            <person name="Hirakawa H."/>
            <person name="Shigenobu S."/>
            <person name="Nishiyama T."/>
            <person name="Yamada A."/>
            <person name="Hasebe M."/>
            <person name="Kawaguchi M."/>
        </authorList>
    </citation>
    <scope>NUCLEOTIDE SEQUENCE</scope>
    <source>
        <strain evidence="2">AT787</strain>
    </source>
</reference>
<dbReference type="GO" id="GO:0005634">
    <property type="term" value="C:nucleus"/>
    <property type="evidence" value="ECO:0007669"/>
    <property type="project" value="TreeGrafter"/>
</dbReference>
<feature type="domain" description="Protein kinase" evidence="1">
    <location>
        <begin position="64"/>
        <end position="346"/>
    </location>
</feature>
<organism evidence="2 3">
    <name type="scientific">Lyophyllum shimeji</name>
    <name type="common">Hon-shimeji</name>
    <name type="synonym">Tricholoma shimeji</name>
    <dbReference type="NCBI Taxonomy" id="47721"/>
    <lineage>
        <taxon>Eukaryota</taxon>
        <taxon>Fungi</taxon>
        <taxon>Dikarya</taxon>
        <taxon>Basidiomycota</taxon>
        <taxon>Agaricomycotina</taxon>
        <taxon>Agaricomycetes</taxon>
        <taxon>Agaricomycetidae</taxon>
        <taxon>Agaricales</taxon>
        <taxon>Tricholomatineae</taxon>
        <taxon>Lyophyllaceae</taxon>
        <taxon>Lyophyllum</taxon>
    </lineage>
</organism>
<dbReference type="AlphaFoldDB" id="A0A9P3PL09"/>
<dbReference type="Proteomes" id="UP001063166">
    <property type="component" value="Unassembled WGS sequence"/>
</dbReference>
<dbReference type="OrthoDB" id="5987198at2759"/>
<name>A0A9P3PL09_LYOSH</name>
<dbReference type="EMBL" id="BRPK01000004">
    <property type="protein sequence ID" value="GLB37865.1"/>
    <property type="molecule type" value="Genomic_DNA"/>
</dbReference>
<sequence>MGSTSSPDELDAAYDPHSIRNGKLFAAEVFWRDHYQFLKDHGYILRPRYHPDWVASWLGTSKDWTECEDGVAMSTGQVLDATRADGSLVILKRINTSRFPQEITVGRHLSSEPLASNPRNRCVPILDVIQPPEGAETAFVVMPFLFESEFVPFETVGEAVEFFRQLFQGLQFMHENNVVHGDCKYDNIMADLGGLFDSPPHPCWPRMKRDFTGRTPKPASRTTRPVKYYLVDFNLSQIYRPEDAPHVKTPPWGGDQTVPEFSIPGAPPCDPFRVDVYCLGNAIRENFLDGWENMVKPKQGFEFMRELISDMTNKDPLKRPTMDEVVSRFDDIIKRLSAKKLRSPVLKVGEIPGMFRFIVHWSKQTSYTARRLPPIPRA</sequence>
<dbReference type="GO" id="GO:0005524">
    <property type="term" value="F:ATP binding"/>
    <property type="evidence" value="ECO:0007669"/>
    <property type="project" value="InterPro"/>
</dbReference>